<protein>
    <recommendedName>
        <fullName evidence="7">BHLH domain-containing protein</fullName>
    </recommendedName>
</protein>
<comment type="caution">
    <text evidence="8">The sequence shown here is derived from an EMBL/GenBank/DDBJ whole genome shotgun (WGS) entry which is preliminary data.</text>
</comment>
<evidence type="ECO:0000256" key="5">
    <source>
        <dbReference type="ARBA" id="ARBA00023242"/>
    </source>
</evidence>
<dbReference type="OrthoDB" id="10029128at2759"/>
<evidence type="ECO:0000256" key="4">
    <source>
        <dbReference type="ARBA" id="ARBA00023163"/>
    </source>
</evidence>
<evidence type="ECO:0000313" key="8">
    <source>
        <dbReference type="EMBL" id="CAB3403286.1"/>
    </source>
</evidence>
<dbReference type="PANTHER" id="PTHR15741:SF27">
    <property type="entry name" value="TRANSCRIPTION FACTOR AP-4"/>
    <property type="match status" value="1"/>
</dbReference>
<dbReference type="GO" id="GO:0000981">
    <property type="term" value="F:DNA-binding transcription factor activity, RNA polymerase II-specific"/>
    <property type="evidence" value="ECO:0007669"/>
    <property type="project" value="TreeGrafter"/>
</dbReference>
<dbReference type="InterPro" id="IPR052207">
    <property type="entry name" value="Max-like/E-box_TFs"/>
</dbReference>
<gene>
    <name evidence="8" type="ORF">CBOVIS_LOCUS5783</name>
</gene>
<dbReference type="GO" id="GO:0005634">
    <property type="term" value="C:nucleus"/>
    <property type="evidence" value="ECO:0007669"/>
    <property type="project" value="UniProtKB-SubCell"/>
</dbReference>
<evidence type="ECO:0000256" key="3">
    <source>
        <dbReference type="ARBA" id="ARBA00023125"/>
    </source>
</evidence>
<keyword evidence="4" id="KW-0804">Transcription</keyword>
<dbReference type="Proteomes" id="UP000494206">
    <property type="component" value="Unassembled WGS sequence"/>
</dbReference>
<dbReference type="SUPFAM" id="SSF47459">
    <property type="entry name" value="HLH, helix-loop-helix DNA-binding domain"/>
    <property type="match status" value="1"/>
</dbReference>
<proteinExistence type="predicted"/>
<evidence type="ECO:0000256" key="2">
    <source>
        <dbReference type="ARBA" id="ARBA00023015"/>
    </source>
</evidence>
<feature type="region of interest" description="Disordered" evidence="6">
    <location>
        <begin position="397"/>
        <end position="418"/>
    </location>
</feature>
<reference evidence="8 9" key="1">
    <citation type="submission" date="2020-04" db="EMBL/GenBank/DDBJ databases">
        <authorList>
            <person name="Laetsch R D."/>
            <person name="Stevens L."/>
            <person name="Kumar S."/>
            <person name="Blaxter L. M."/>
        </authorList>
    </citation>
    <scope>NUCLEOTIDE SEQUENCE [LARGE SCALE GENOMIC DNA]</scope>
</reference>
<dbReference type="PANTHER" id="PTHR15741">
    <property type="entry name" value="BASIC HELIX-LOOP-HELIX ZIP TRANSCRIPTION FACTOR"/>
    <property type="match status" value="1"/>
</dbReference>
<dbReference type="Gene3D" id="4.10.280.10">
    <property type="entry name" value="Helix-loop-helix DNA-binding domain"/>
    <property type="match status" value="1"/>
</dbReference>
<organism evidence="8 9">
    <name type="scientific">Caenorhabditis bovis</name>
    <dbReference type="NCBI Taxonomy" id="2654633"/>
    <lineage>
        <taxon>Eukaryota</taxon>
        <taxon>Metazoa</taxon>
        <taxon>Ecdysozoa</taxon>
        <taxon>Nematoda</taxon>
        <taxon>Chromadorea</taxon>
        <taxon>Rhabditida</taxon>
        <taxon>Rhabditina</taxon>
        <taxon>Rhabditomorpha</taxon>
        <taxon>Rhabditoidea</taxon>
        <taxon>Rhabditidae</taxon>
        <taxon>Peloderinae</taxon>
        <taxon>Caenorhabditis</taxon>
    </lineage>
</organism>
<evidence type="ECO:0000313" key="9">
    <source>
        <dbReference type="Proteomes" id="UP000494206"/>
    </source>
</evidence>
<evidence type="ECO:0000256" key="6">
    <source>
        <dbReference type="SAM" id="MobiDB-lite"/>
    </source>
</evidence>
<accession>A0A8S1EQT3</accession>
<dbReference type="InterPro" id="IPR036638">
    <property type="entry name" value="HLH_DNA-bd_sf"/>
</dbReference>
<keyword evidence="2" id="KW-0805">Transcription regulation</keyword>
<dbReference type="PROSITE" id="PS50888">
    <property type="entry name" value="BHLH"/>
    <property type="match status" value="1"/>
</dbReference>
<keyword evidence="9" id="KW-1185">Reference proteome</keyword>
<dbReference type="CDD" id="cd11419">
    <property type="entry name" value="bHLHzip_TFAP4"/>
    <property type="match status" value="1"/>
</dbReference>
<keyword evidence="3" id="KW-0238">DNA-binding</keyword>
<feature type="region of interest" description="Disordered" evidence="6">
    <location>
        <begin position="161"/>
        <end position="182"/>
    </location>
</feature>
<evidence type="ECO:0000256" key="1">
    <source>
        <dbReference type="ARBA" id="ARBA00004123"/>
    </source>
</evidence>
<comment type="subcellular location">
    <subcellularLocation>
        <location evidence="1">Nucleus</location>
    </subcellularLocation>
</comment>
<dbReference type="InterPro" id="IPR011598">
    <property type="entry name" value="bHLH_dom"/>
</dbReference>
<dbReference type="EMBL" id="CADEPM010000003">
    <property type="protein sequence ID" value="CAB3403286.1"/>
    <property type="molecule type" value="Genomic_DNA"/>
</dbReference>
<dbReference type="SMART" id="SM00353">
    <property type="entry name" value="HLH"/>
    <property type="match status" value="1"/>
</dbReference>
<dbReference type="AlphaFoldDB" id="A0A8S1EQT3"/>
<evidence type="ECO:0000259" key="7">
    <source>
        <dbReference type="PROSITE" id="PS50888"/>
    </source>
</evidence>
<keyword evidence="5" id="KW-0539">Nucleus</keyword>
<sequence>MVRSDSADEDHMMNEDGFDLIEEDEEMSTGSTMAAAAATTTTTLPVMVPEWGSSPSSGGGCAFDFAVKSTLRGVLPAVGHAPLLSNRSLSQPAAPLSPANLDPDRRLRRQIANCNERRRMQSINAGFMSLRALLPRKEGEKLSKAAILQQTADLINHLKQQQHQSNDDNNAMGGGEAKKAKLDVDDQRQRIAELECCLETERSMRKRLEQQVAQLRELLANATSVVSGGTPPTPTYNTMDVERKMSSIVDTPPMSLLNLRVSPPSVETSPMKVGGSAFANLESSVIRPTPFAPITGKCRTRRSMRFDSIEVSSPSLSTPSPLAATTQMLFPSQSTAASPQPPVTSSTAATNTNTTTNILLPTPTVGHGQPSAFVRTQSSIAAHHTLQTILDAIRHLEGGAYHGPSPPPPPTSQTSLVR</sequence>
<name>A0A8S1EQT3_9PELO</name>
<feature type="region of interest" description="Disordered" evidence="6">
    <location>
        <begin position="331"/>
        <end position="364"/>
    </location>
</feature>
<dbReference type="GO" id="GO:0000978">
    <property type="term" value="F:RNA polymerase II cis-regulatory region sequence-specific DNA binding"/>
    <property type="evidence" value="ECO:0007669"/>
    <property type="project" value="TreeGrafter"/>
</dbReference>
<dbReference type="GO" id="GO:0046983">
    <property type="term" value="F:protein dimerization activity"/>
    <property type="evidence" value="ECO:0007669"/>
    <property type="project" value="InterPro"/>
</dbReference>
<dbReference type="FunFam" id="4.10.280.10:FF:000127">
    <property type="entry name" value="Helix-loop-helix protein 11"/>
    <property type="match status" value="1"/>
</dbReference>
<dbReference type="Pfam" id="PF00010">
    <property type="entry name" value="HLH"/>
    <property type="match status" value="1"/>
</dbReference>
<feature type="domain" description="BHLH" evidence="7">
    <location>
        <begin position="107"/>
        <end position="158"/>
    </location>
</feature>